<accession>A0AAX6BT29</accession>
<feature type="coiled-coil region" evidence="1">
    <location>
        <begin position="1"/>
        <end position="39"/>
    </location>
</feature>
<dbReference type="AlphaFoldDB" id="A0AAX6BT29"/>
<dbReference type="EMBL" id="BSYK01000004">
    <property type="protein sequence ID" value="GMG76933.1"/>
    <property type="molecule type" value="Genomic_DNA"/>
</dbReference>
<gene>
    <name evidence="2" type="ORF">ShirakiTB12_54020</name>
</gene>
<name>A0AAX6BT29_PRIMG</name>
<dbReference type="RefSeq" id="WP_205664353.1">
    <property type="nucleotide sequence ID" value="NZ_BSYK01000004.1"/>
</dbReference>
<organism evidence="2 3">
    <name type="scientific">Priestia megaterium</name>
    <name type="common">Bacillus megaterium</name>
    <dbReference type="NCBI Taxonomy" id="1404"/>
    <lineage>
        <taxon>Bacteria</taxon>
        <taxon>Bacillati</taxon>
        <taxon>Bacillota</taxon>
        <taxon>Bacilli</taxon>
        <taxon>Bacillales</taxon>
        <taxon>Bacillaceae</taxon>
        <taxon>Priestia</taxon>
    </lineage>
</organism>
<keyword evidence="1" id="KW-0175">Coiled coil</keyword>
<evidence type="ECO:0000256" key="1">
    <source>
        <dbReference type="SAM" id="Coils"/>
    </source>
</evidence>
<evidence type="ECO:0000313" key="2">
    <source>
        <dbReference type="EMBL" id="GMG76933.1"/>
    </source>
</evidence>
<sequence length="95" mass="11367">MPTIEEKLKKIEEQKTKLLKQEKELKQRAKEKERRERTRRLVQVGAIFEKYFDITGQEEAEQVAIQFGDMVKAQKRINKDYILLSERNDNEEEGV</sequence>
<dbReference type="Proteomes" id="UP001165240">
    <property type="component" value="Unassembled WGS sequence"/>
</dbReference>
<comment type="caution">
    <text evidence="2">The sequence shown here is derived from an EMBL/GenBank/DDBJ whole genome shotgun (WGS) entry which is preliminary data.</text>
</comment>
<evidence type="ECO:0000313" key="3">
    <source>
        <dbReference type="Proteomes" id="UP001165240"/>
    </source>
</evidence>
<protein>
    <recommendedName>
        <fullName evidence="4">Relaxasome subunit MobC</fullName>
    </recommendedName>
</protein>
<reference evidence="2" key="1">
    <citation type="journal article" date="2024" name="Appl Microbiol">
        <title>Effect of kuratsuki Bacillus and Priestia on Taste of Sake.</title>
        <authorList>
            <person name="Kobayashi K."/>
            <person name="Nishida H."/>
        </authorList>
    </citation>
    <scope>NUCLEOTIDE SEQUENCE</scope>
    <source>
        <strain evidence="2">B-12</strain>
    </source>
</reference>
<evidence type="ECO:0008006" key="4">
    <source>
        <dbReference type="Google" id="ProtNLM"/>
    </source>
</evidence>
<proteinExistence type="predicted"/>